<dbReference type="AlphaFoldDB" id="A0A0F9CBJ2"/>
<dbReference type="EMBL" id="LAZR01047494">
    <property type="protein sequence ID" value="KKK94091.1"/>
    <property type="molecule type" value="Genomic_DNA"/>
</dbReference>
<evidence type="ECO:0000256" key="1">
    <source>
        <dbReference type="SAM" id="Phobius"/>
    </source>
</evidence>
<sequence>MNLIPNIFGENISEWAFWESSSNLDFLLYKIMNDAYQIGWNKGFIAGIIIGVLSTLLICGLVWEIKRFLNERGTGK</sequence>
<organism evidence="2">
    <name type="scientific">marine sediment metagenome</name>
    <dbReference type="NCBI Taxonomy" id="412755"/>
    <lineage>
        <taxon>unclassified sequences</taxon>
        <taxon>metagenomes</taxon>
        <taxon>ecological metagenomes</taxon>
    </lineage>
</organism>
<name>A0A0F9CBJ2_9ZZZZ</name>
<protein>
    <submittedName>
        <fullName evidence="2">Uncharacterized protein</fullName>
    </submittedName>
</protein>
<reference evidence="2" key="1">
    <citation type="journal article" date="2015" name="Nature">
        <title>Complex archaea that bridge the gap between prokaryotes and eukaryotes.</title>
        <authorList>
            <person name="Spang A."/>
            <person name="Saw J.H."/>
            <person name="Jorgensen S.L."/>
            <person name="Zaremba-Niedzwiedzka K."/>
            <person name="Martijn J."/>
            <person name="Lind A.E."/>
            <person name="van Eijk R."/>
            <person name="Schleper C."/>
            <person name="Guy L."/>
            <person name="Ettema T.J."/>
        </authorList>
    </citation>
    <scope>NUCLEOTIDE SEQUENCE</scope>
</reference>
<comment type="caution">
    <text evidence="2">The sequence shown here is derived from an EMBL/GenBank/DDBJ whole genome shotgun (WGS) entry which is preliminary data.</text>
</comment>
<feature type="transmembrane region" description="Helical" evidence="1">
    <location>
        <begin position="44"/>
        <end position="63"/>
    </location>
</feature>
<keyword evidence="1" id="KW-0472">Membrane</keyword>
<keyword evidence="1" id="KW-1133">Transmembrane helix</keyword>
<keyword evidence="1" id="KW-0812">Transmembrane</keyword>
<gene>
    <name evidence="2" type="ORF">LCGC14_2686280</name>
</gene>
<evidence type="ECO:0000313" key="2">
    <source>
        <dbReference type="EMBL" id="KKK94091.1"/>
    </source>
</evidence>
<accession>A0A0F9CBJ2</accession>
<proteinExistence type="predicted"/>